<evidence type="ECO:0000313" key="3">
    <source>
        <dbReference type="Proteomes" id="UP001610432"/>
    </source>
</evidence>
<comment type="caution">
    <text evidence="2">The sequence shown here is derived from an EMBL/GenBank/DDBJ whole genome shotgun (WGS) entry which is preliminary data.</text>
</comment>
<reference evidence="2 3" key="1">
    <citation type="submission" date="2024-07" db="EMBL/GenBank/DDBJ databases">
        <title>Section-level genome sequencing and comparative genomics of Aspergillus sections Usti and Cavernicolus.</title>
        <authorList>
            <consortium name="Lawrence Berkeley National Laboratory"/>
            <person name="Nybo J.L."/>
            <person name="Vesth T.C."/>
            <person name="Theobald S."/>
            <person name="Frisvad J.C."/>
            <person name="Larsen T.O."/>
            <person name="Kjaerboelling I."/>
            <person name="Rothschild-Mancinelli K."/>
            <person name="Lyhne E.K."/>
            <person name="Kogle M.E."/>
            <person name="Barry K."/>
            <person name="Clum A."/>
            <person name="Na H."/>
            <person name="Ledsgaard L."/>
            <person name="Lin J."/>
            <person name="Lipzen A."/>
            <person name="Kuo A."/>
            <person name="Riley R."/>
            <person name="Mondo S."/>
            <person name="Labutti K."/>
            <person name="Haridas S."/>
            <person name="Pangalinan J."/>
            <person name="Salamov A.A."/>
            <person name="Simmons B.A."/>
            <person name="Magnuson J.K."/>
            <person name="Chen J."/>
            <person name="Drula E."/>
            <person name="Henrissat B."/>
            <person name="Wiebenga A."/>
            <person name="Lubbers R.J."/>
            <person name="Gomes A.C."/>
            <person name="Macurrencykelacurrency M.R."/>
            <person name="Stajich J."/>
            <person name="Grigoriev I.V."/>
            <person name="Mortensen U.H."/>
            <person name="De Vries R.P."/>
            <person name="Baker S.E."/>
            <person name="Andersen M.R."/>
        </authorList>
    </citation>
    <scope>NUCLEOTIDE SEQUENCE [LARGE SCALE GENOMIC DNA]</scope>
    <source>
        <strain evidence="2 3">CBS 449.75</strain>
    </source>
</reference>
<evidence type="ECO:0000313" key="2">
    <source>
        <dbReference type="EMBL" id="KAL2864802.1"/>
    </source>
</evidence>
<sequence>MARSRPQWARPKVPRYTENQEENRVLALIVCYECLRITTRLHNCDPVCKRCNSHFLPGHGCPDLCDVTPCCRSCHTAETSADAEVSHEADGLHPQIQFPDLKSTMRLLVDFLSSNGESQVKVNRGNYQAVITAMGGWETFVNVMYETVNPDLRGLEGKFITPRMLHAIRRKQASTGDIWKAPHGGYLDFVTHVHEHTYLRLYGISLSPQARYQIAECLRQSPDPEIRQWPDIRKDRPISQKSGADKLPPRRYMDKETCSDAIRQAIKTTLCMEESTSIQVNEEMWAPFEGELVDPQSWARSILGKLQWNEDETVSPVGTSEACIGVVFETALLQDYNENGKLISVPWGLRESGLQETNSLIWPYDLRKIRQYTRNLSGRPELIAGSRLRIVIVCGDIEGTVVPRHAKAASLVLNDMTYNSWIETRKEKVARIFIRAPIPLSELLACHGRWAFKLSTIFLFVSSVTGLKIYPSFYESGMALTLVVRGIDDERKGKICRATPADLGPIIKTWLADKGFKTDENLLRLAEAADGSLRYGTLVLCLVLSGRKRKDPRGLPTRKVPASKTKQHDVVPTEILDKVRSLRKEICGHQWTNELETEPTLQQCTDELDTELIIQEARTPVDNDKDQDVFSTGPALSEILTRFGLMAGNRYRIKKAGQVKFLTIRHCTISFTMTESHNEGFVWVKAEMAPEGERQPHAWVTRVQDQDPGARLAFRSTYPSRSTWEACCQANSLADAFDGLTAKYPQLMPFVYGAYIGDDMQITPSQGSLRGTKRKQQRNNPDTSERKTARAMKELEPEGED</sequence>
<organism evidence="2 3">
    <name type="scientific">Aspergillus lucknowensis</name>
    <dbReference type="NCBI Taxonomy" id="176173"/>
    <lineage>
        <taxon>Eukaryota</taxon>
        <taxon>Fungi</taxon>
        <taxon>Dikarya</taxon>
        <taxon>Ascomycota</taxon>
        <taxon>Pezizomycotina</taxon>
        <taxon>Eurotiomycetes</taxon>
        <taxon>Eurotiomycetidae</taxon>
        <taxon>Eurotiales</taxon>
        <taxon>Aspergillaceae</taxon>
        <taxon>Aspergillus</taxon>
        <taxon>Aspergillus subgen. Nidulantes</taxon>
    </lineage>
</organism>
<accession>A0ABR4LJV9</accession>
<feature type="region of interest" description="Disordered" evidence="1">
    <location>
        <begin position="763"/>
        <end position="801"/>
    </location>
</feature>
<name>A0ABR4LJV9_9EURO</name>
<protein>
    <submittedName>
        <fullName evidence="2">Uncharacterized protein</fullName>
    </submittedName>
</protein>
<gene>
    <name evidence="2" type="ORF">BJX67DRAFT_389692</name>
</gene>
<evidence type="ECO:0000256" key="1">
    <source>
        <dbReference type="SAM" id="MobiDB-lite"/>
    </source>
</evidence>
<dbReference type="EMBL" id="JBFXLQ010000037">
    <property type="protein sequence ID" value="KAL2864802.1"/>
    <property type="molecule type" value="Genomic_DNA"/>
</dbReference>
<feature type="compositionally biased region" description="Basic and acidic residues" evidence="1">
    <location>
        <begin position="783"/>
        <end position="801"/>
    </location>
</feature>
<dbReference type="GeneID" id="98149608"/>
<keyword evidence="3" id="KW-1185">Reference proteome</keyword>
<proteinExistence type="predicted"/>
<dbReference type="RefSeq" id="XP_070883781.1">
    <property type="nucleotide sequence ID" value="XM_071034536.1"/>
</dbReference>
<dbReference type="Proteomes" id="UP001610432">
    <property type="component" value="Unassembled WGS sequence"/>
</dbReference>